<sequence>MTEVEITTPRGVALSGTLTEPVDAKGSVVVFAHSFLGDRHSSGRFDRLAGAYRAAGYATMRFDFSGCGLSGDDAITTAHQVEDLRSVCAWLADRGYANQIIHAHSFGAVTALKARPSQAKTMILTSPVTGPMLFDWSQIFSPEQLDELEAHGATRIPDDGPGPREWFVITRETLLDLSLNKSDELLTDLPYPLLIVFDADDLEVDIVEQAQENFTILPAGSRIHIAHEAQFSDPEQTEALVDISVRWATARVNPRMASRVAKPESSVA</sequence>
<keyword evidence="3" id="KW-1185">Reference proteome</keyword>
<dbReference type="InterPro" id="IPR029058">
    <property type="entry name" value="AB_hydrolase_fold"/>
</dbReference>
<evidence type="ECO:0000313" key="3">
    <source>
        <dbReference type="Proteomes" id="UP000186785"/>
    </source>
</evidence>
<proteinExistence type="predicted"/>
<evidence type="ECO:0000259" key="1">
    <source>
        <dbReference type="Pfam" id="PF12697"/>
    </source>
</evidence>
<dbReference type="Pfam" id="PF12697">
    <property type="entry name" value="Abhydrolase_6"/>
    <property type="match status" value="1"/>
</dbReference>
<organism evidence="2 3">
    <name type="scientific">Boudabousia liubingyangii</name>
    <dbReference type="NCBI Taxonomy" id="1921764"/>
    <lineage>
        <taxon>Bacteria</taxon>
        <taxon>Bacillati</taxon>
        <taxon>Actinomycetota</taxon>
        <taxon>Actinomycetes</taxon>
        <taxon>Actinomycetales</taxon>
        <taxon>Actinomycetaceae</taxon>
        <taxon>Boudabousia</taxon>
    </lineage>
</organism>
<dbReference type="OrthoDB" id="9780269at2"/>
<accession>A0A1Q5PK85</accession>
<dbReference type="STRING" id="1921764.BSR28_04855"/>
<comment type="caution">
    <text evidence="2">The sequence shown here is derived from an EMBL/GenBank/DDBJ whole genome shotgun (WGS) entry which is preliminary data.</text>
</comment>
<dbReference type="InterPro" id="IPR000073">
    <property type="entry name" value="AB_hydrolase_1"/>
</dbReference>
<dbReference type="SUPFAM" id="SSF53474">
    <property type="entry name" value="alpha/beta-Hydrolases"/>
    <property type="match status" value="1"/>
</dbReference>
<dbReference type="AlphaFoldDB" id="A0A1Q5PK85"/>
<name>A0A1Q5PK85_9ACTO</name>
<gene>
    <name evidence="2" type="ORF">BSR29_07415</name>
</gene>
<dbReference type="GO" id="GO:0016787">
    <property type="term" value="F:hydrolase activity"/>
    <property type="evidence" value="ECO:0007669"/>
    <property type="project" value="UniProtKB-KW"/>
</dbReference>
<dbReference type="RefSeq" id="WP_073709662.1">
    <property type="nucleotide sequence ID" value="NZ_MQSV01000005.1"/>
</dbReference>
<dbReference type="Proteomes" id="UP000186785">
    <property type="component" value="Unassembled WGS sequence"/>
</dbReference>
<reference evidence="2 3" key="1">
    <citation type="submission" date="2016-11" db="EMBL/GenBank/DDBJ databases">
        <title>Actinomyces gypaetusis sp. nov. isolated from the vulture Gypaetus barbatus in Qinghai Tibet Plateau China.</title>
        <authorList>
            <person name="Meng X."/>
        </authorList>
    </citation>
    <scope>NUCLEOTIDE SEQUENCE [LARGE SCALE GENOMIC DNA]</scope>
    <source>
        <strain evidence="2 3">VUL4_2</strain>
    </source>
</reference>
<protein>
    <submittedName>
        <fullName evidence="2">Alpha/beta hydrolase</fullName>
    </submittedName>
</protein>
<feature type="domain" description="AB hydrolase-1" evidence="1">
    <location>
        <begin position="29"/>
        <end position="236"/>
    </location>
</feature>
<keyword evidence="2" id="KW-0378">Hydrolase</keyword>
<dbReference type="Gene3D" id="3.40.50.1820">
    <property type="entry name" value="alpha/beta hydrolase"/>
    <property type="match status" value="1"/>
</dbReference>
<evidence type="ECO:0000313" key="2">
    <source>
        <dbReference type="EMBL" id="OKL46639.1"/>
    </source>
</evidence>
<dbReference type="EMBL" id="MQSV01000005">
    <property type="protein sequence ID" value="OKL46639.1"/>
    <property type="molecule type" value="Genomic_DNA"/>
</dbReference>